<evidence type="ECO:0000313" key="1">
    <source>
        <dbReference type="EMBL" id="KAI2391347.1"/>
    </source>
</evidence>
<protein>
    <submittedName>
        <fullName evidence="1">Uncharacterized protein</fullName>
    </submittedName>
</protein>
<comment type="caution">
    <text evidence="1">The sequence shown here is derived from an EMBL/GenBank/DDBJ whole genome shotgun (WGS) entry which is preliminary data.</text>
</comment>
<dbReference type="EMBL" id="JALBCA010000012">
    <property type="protein sequence ID" value="KAI2391347.1"/>
    <property type="molecule type" value="Genomic_DNA"/>
</dbReference>
<accession>A0ACB8V5U0</accession>
<proteinExistence type="predicted"/>
<name>A0ACB8V5U0_9EURO</name>
<sequence length="1240" mass="134079">MASAEILVPIEEPIEKDTPDENGGDSQEPKSEADKDKPTDPSELKNTPSKRPSTSNGPKRAATTATSRTSKPVSASARAAPGSTLTKPPIRPTGTTTTRRPPSSGTPATTGSHRSRVSIGSSADERASRITTSGDENRRPAVAKRMSLTGTSTRAPLKPTPLGSDRKVAATPPAKSTATRTALSTTQSPSKSTPRSSATVQSTGTRTTRPTTTGRVSISSSDLVKRRVAPQVTPVGKRRSTEIQLTSKSPELQKRITEYGAIKAMLLAAIAADEAGEGAKRDEIQTDIDSAVSKLKDELEIRAHDSTNSCEPDKVATLKAQLEESGHKLAELQKQLDESLKKSADLEKSADEGAAAVQAEHSTQISNMTELHSQEIKDWEKKLAESEVKYQELAAQSAKDLETLKSSVEAGDARNTALLEEQKADQQASLEKLESQLSAELSSNKELSSQIETLKSDIAARTGELDTLKDSTEKEKLAVIETQQGKVSQLENELRGQNTVMNNLKDEIQLLKDSKDKEFLEAQESYSQKVAALEDTVALLEEKLSETEANTARGTAETTGMLTSKDMEIQRLGKVIEDLQNRIQELHEAKSDEHDKKVMELGTAHERALAALKAEHDSTLATLAATHEQQLAEVINETKVLREAKDKELASLTKGHESSQAEHEAKVSELVEIKSRLAAELDSLKITHQDDLQVLQNKLFETETALADSKQSQEETKAAEKAASESLTRSLEDKIQTLETQLSESNKHIQILTDDLKAEKSQVEGLQKGLEAFEVDSKGKDDHHDAIVKKLTTEIDTIAKSLEEKTSELSLAEEKHSATLNDLSAAHHTTLEALKVDLSQSHEGKLKELQAMLGEVSVSKSDLETSHVSQIQLLKDGHAAALGQQAAKLTALEETHRVAIENLIAELEDAQTKKVGELETSYFGKLKDLETTHAKAIEELLAAHEIKIEHLKAEHHASVKEDLAAAELSHSSALATVQQELSKAQEAAADTSAVDRLKEKLAGSASQLAKSEQEKADIESLLQSTKSSVSQLEALVPELESTKAQLSTANENLTQLKHTHELAIAEVQKLKADVLEANTKAAKVEATFTDFEKNINALSEKNITLIEQLQEAETSAAKGTRRIRDLEFDLAEAAKQLSNGNSSQSKGGLAESKWAIPDEENKVISSDSVAGDSGPATTEGEDLGSSIQGTMASIQEQLRQLEDEHEDMLDESARIVNMLSKTNQGPPPCTTTEPNTAQAS</sequence>
<organism evidence="1">
    <name type="scientific">Ophidiomyces ophidiicola</name>
    <dbReference type="NCBI Taxonomy" id="1387563"/>
    <lineage>
        <taxon>Eukaryota</taxon>
        <taxon>Fungi</taxon>
        <taxon>Dikarya</taxon>
        <taxon>Ascomycota</taxon>
        <taxon>Pezizomycotina</taxon>
        <taxon>Eurotiomycetes</taxon>
        <taxon>Eurotiomycetidae</taxon>
        <taxon>Onygenales</taxon>
        <taxon>Onygenaceae</taxon>
        <taxon>Ophidiomyces</taxon>
    </lineage>
</organism>
<gene>
    <name evidence="1" type="ORF">LOY88_001171</name>
</gene>
<reference evidence="1" key="1">
    <citation type="journal article" date="2022" name="bioRxiv">
        <title>Population genetic analysis of Ophidiomyces ophidiicola, the causative agent of snake fungal disease, indicates recent introductions to the USA.</title>
        <authorList>
            <person name="Ladner J.T."/>
            <person name="Palmer J.M."/>
            <person name="Ettinger C.L."/>
            <person name="Stajich J.E."/>
            <person name="Farrell T.M."/>
            <person name="Glorioso B.M."/>
            <person name="Lawson B."/>
            <person name="Price S.J."/>
            <person name="Stengle A.G."/>
            <person name="Grear D.A."/>
            <person name="Lorch J.M."/>
        </authorList>
    </citation>
    <scope>NUCLEOTIDE SEQUENCE</scope>
    <source>
        <strain evidence="1">NWHC 24266-5</strain>
    </source>
</reference>